<organism evidence="5 6">
    <name type="scientific">Microctonus hyperodae</name>
    <name type="common">Parasitoid wasp</name>
    <dbReference type="NCBI Taxonomy" id="165561"/>
    <lineage>
        <taxon>Eukaryota</taxon>
        <taxon>Metazoa</taxon>
        <taxon>Ecdysozoa</taxon>
        <taxon>Arthropoda</taxon>
        <taxon>Hexapoda</taxon>
        <taxon>Insecta</taxon>
        <taxon>Pterygota</taxon>
        <taxon>Neoptera</taxon>
        <taxon>Endopterygota</taxon>
        <taxon>Hymenoptera</taxon>
        <taxon>Apocrita</taxon>
        <taxon>Ichneumonoidea</taxon>
        <taxon>Braconidae</taxon>
        <taxon>Euphorinae</taxon>
        <taxon>Microctonus</taxon>
    </lineage>
</organism>
<sequence length="425" mass="47501">MYFQINVTPKAKAAPKISIDKPEPPAILVLGPFQPQARLKFETNLHAKVSTELIIKNPSNRVSRITITKHPPDERCISFSYSDITIGPNSESTLTLVWTPNTVGSWRDTLQFTDNRRIKYDVALTFICNEVQKGGTKCIIRNRVLTQSNEICNVNVESKKVLEPVNVAMNELNKNQKLNVDSENKENSNTISNNIMKCDNVKTPPRQIHTVDPKTFTVINFNLSDYQLTPLNPRHNAKPIQVPEIKIIDATAHCSMEYDVEQSSNILEMCGSTVERKSETDFMPADGSLSPKNIENRPLLRRETYFNPKPKFAKHMTSIDENFDDSLTPELFTTARETIPEEDFSMVLNDMVNFTTPVKNISPAACSTGHKSDTACQQFSGENSPSIGTNTTFDVVMNTSEKSSNDCGANKSPKSTQVPGLIRPS</sequence>
<reference evidence="5" key="1">
    <citation type="journal article" date="2023" name="bioRxiv">
        <title>Scaffold-level genome assemblies of two parasitoid biocontrol wasps reveal the parthenogenesis mechanism and an associated novel virus.</title>
        <authorList>
            <person name="Inwood S."/>
            <person name="Skelly J."/>
            <person name="Guhlin J."/>
            <person name="Harrop T."/>
            <person name="Goldson S."/>
            <person name="Dearden P."/>
        </authorList>
    </citation>
    <scope>NUCLEOTIDE SEQUENCE</scope>
    <source>
        <strain evidence="5">Lincoln</strain>
        <tissue evidence="5">Whole body</tissue>
    </source>
</reference>
<dbReference type="InterPro" id="IPR013783">
    <property type="entry name" value="Ig-like_fold"/>
</dbReference>
<dbReference type="GO" id="GO:0005737">
    <property type="term" value="C:cytoplasm"/>
    <property type="evidence" value="ECO:0007669"/>
    <property type="project" value="UniProtKB-SubCell"/>
</dbReference>
<accession>A0AA39KZX8</accession>
<feature type="compositionally biased region" description="Polar residues" evidence="3">
    <location>
        <begin position="374"/>
        <end position="418"/>
    </location>
</feature>
<evidence type="ECO:0000259" key="4">
    <source>
        <dbReference type="Pfam" id="PF15780"/>
    </source>
</evidence>
<dbReference type="InterPro" id="IPR031549">
    <property type="entry name" value="ASH"/>
</dbReference>
<evidence type="ECO:0000313" key="5">
    <source>
        <dbReference type="EMBL" id="KAK0179816.1"/>
    </source>
</evidence>
<dbReference type="Gene3D" id="2.60.40.10">
    <property type="entry name" value="Immunoglobulins"/>
    <property type="match status" value="1"/>
</dbReference>
<dbReference type="Pfam" id="PF15780">
    <property type="entry name" value="ASH"/>
    <property type="match status" value="1"/>
</dbReference>
<dbReference type="EMBL" id="JAQQBR010000003">
    <property type="protein sequence ID" value="KAK0179816.1"/>
    <property type="molecule type" value="Genomic_DNA"/>
</dbReference>
<evidence type="ECO:0000256" key="1">
    <source>
        <dbReference type="ARBA" id="ARBA00004496"/>
    </source>
</evidence>
<comment type="caution">
    <text evidence="5">The sequence shown here is derived from an EMBL/GenBank/DDBJ whole genome shotgun (WGS) entry which is preliminary data.</text>
</comment>
<name>A0AA39KZX8_MICHY</name>
<proteinExistence type="predicted"/>
<protein>
    <recommendedName>
        <fullName evidence="4">Abnormal spindle-like microcephaly-associated protein ASH domain-containing protein</fullName>
    </recommendedName>
</protein>
<evidence type="ECO:0000256" key="2">
    <source>
        <dbReference type="ARBA" id="ARBA00022490"/>
    </source>
</evidence>
<feature type="region of interest" description="Disordered" evidence="3">
    <location>
        <begin position="370"/>
        <end position="425"/>
    </location>
</feature>
<evidence type="ECO:0000256" key="3">
    <source>
        <dbReference type="SAM" id="MobiDB-lite"/>
    </source>
</evidence>
<keyword evidence="2" id="KW-0963">Cytoplasm</keyword>
<reference evidence="5" key="2">
    <citation type="submission" date="2023-03" db="EMBL/GenBank/DDBJ databases">
        <authorList>
            <person name="Inwood S.N."/>
            <person name="Skelly J.G."/>
            <person name="Guhlin J."/>
            <person name="Harrop T.W.R."/>
            <person name="Goldson S.G."/>
            <person name="Dearden P.K."/>
        </authorList>
    </citation>
    <scope>NUCLEOTIDE SEQUENCE</scope>
    <source>
        <strain evidence="5">Lincoln</strain>
        <tissue evidence="5">Whole body</tissue>
    </source>
</reference>
<evidence type="ECO:0000313" key="6">
    <source>
        <dbReference type="Proteomes" id="UP001168972"/>
    </source>
</evidence>
<keyword evidence="6" id="KW-1185">Reference proteome</keyword>
<comment type="subcellular location">
    <subcellularLocation>
        <location evidence="1">Cytoplasm</location>
    </subcellularLocation>
</comment>
<dbReference type="AlphaFoldDB" id="A0AA39KZX8"/>
<dbReference type="Proteomes" id="UP001168972">
    <property type="component" value="Unassembled WGS sequence"/>
</dbReference>
<feature type="domain" description="Abnormal spindle-like microcephaly-associated protein ASH" evidence="4">
    <location>
        <begin position="28"/>
        <end position="122"/>
    </location>
</feature>
<gene>
    <name evidence="5" type="ORF">PV327_005532</name>
</gene>